<dbReference type="InterPro" id="IPR032687">
    <property type="entry name" value="AraC-type_N"/>
</dbReference>
<dbReference type="OrthoDB" id="9803764at2"/>
<dbReference type="STRING" id="1317117.ATO7_12258"/>
<dbReference type="Proteomes" id="UP000192342">
    <property type="component" value="Unassembled WGS sequence"/>
</dbReference>
<keyword evidence="6" id="KW-1185">Reference proteome</keyword>
<dbReference type="InterPro" id="IPR020449">
    <property type="entry name" value="Tscrpt_reg_AraC-type_HTH"/>
</dbReference>
<evidence type="ECO:0000313" key="6">
    <source>
        <dbReference type="Proteomes" id="UP000192342"/>
    </source>
</evidence>
<dbReference type="SUPFAM" id="SSF46689">
    <property type="entry name" value="Homeodomain-like"/>
    <property type="match status" value="1"/>
</dbReference>
<dbReference type="Gene3D" id="1.10.10.60">
    <property type="entry name" value="Homeodomain-like"/>
    <property type="match status" value="1"/>
</dbReference>
<dbReference type="GO" id="GO:0003700">
    <property type="term" value="F:DNA-binding transcription factor activity"/>
    <property type="evidence" value="ECO:0007669"/>
    <property type="project" value="InterPro"/>
</dbReference>
<protein>
    <submittedName>
        <fullName evidence="5">AraC family transcriptional regulator</fullName>
    </submittedName>
</protein>
<name>A0A1Y1SBQ6_9GAMM</name>
<sequence>MTTATVTLRYSQALLQAADRLGLPATKLALDRERIPLSTQDALWQHLCAHSEDPLIGIRLGLSLQVGHLDIAGLLLMSCETCGEALEALIDYLPIIGEGGDATLMQEADAVHLRYRPQYATCRAQRAEAVLAGIVHLGRWSTGGHFGIRALHLAHPALDDPQRYPGLLGCPVQFECADYRLCLEPQTLRSPLIQANAPLRDQLRALADQHLANLGEHSLSVQVSQAIRQAPCASREEIAAQLALSARHMNRRLAEDGVSFRSLREHELRRLAEDALSRGSKILAIAQDLGFSDESAFAKAFRRWTGLSPAQFRDRSSN</sequence>
<dbReference type="GO" id="GO:0005829">
    <property type="term" value="C:cytosol"/>
    <property type="evidence" value="ECO:0007669"/>
    <property type="project" value="TreeGrafter"/>
</dbReference>
<organism evidence="5 6">
    <name type="scientific">Oceanococcus atlanticus</name>
    <dbReference type="NCBI Taxonomy" id="1317117"/>
    <lineage>
        <taxon>Bacteria</taxon>
        <taxon>Pseudomonadati</taxon>
        <taxon>Pseudomonadota</taxon>
        <taxon>Gammaproteobacteria</taxon>
        <taxon>Chromatiales</taxon>
        <taxon>Oceanococcaceae</taxon>
        <taxon>Oceanococcus</taxon>
    </lineage>
</organism>
<dbReference type="PANTHER" id="PTHR47894">
    <property type="entry name" value="HTH-TYPE TRANSCRIPTIONAL REGULATOR GADX"/>
    <property type="match status" value="1"/>
</dbReference>
<comment type="caution">
    <text evidence="5">The sequence shown here is derived from an EMBL/GenBank/DDBJ whole genome shotgun (WGS) entry which is preliminary data.</text>
</comment>
<gene>
    <name evidence="5" type="ORF">ATO7_12258</name>
</gene>
<dbReference type="SMART" id="SM00342">
    <property type="entry name" value="HTH_ARAC"/>
    <property type="match status" value="1"/>
</dbReference>
<proteinExistence type="predicted"/>
<keyword evidence="1" id="KW-0805">Transcription regulation</keyword>
<feature type="domain" description="HTH araC/xylS-type" evidence="4">
    <location>
        <begin position="217"/>
        <end position="315"/>
    </location>
</feature>
<keyword evidence="2" id="KW-0238">DNA-binding</keyword>
<dbReference type="Pfam" id="PF12625">
    <property type="entry name" value="Arabinose_bd"/>
    <property type="match status" value="1"/>
</dbReference>
<evidence type="ECO:0000259" key="4">
    <source>
        <dbReference type="PROSITE" id="PS01124"/>
    </source>
</evidence>
<evidence type="ECO:0000256" key="3">
    <source>
        <dbReference type="ARBA" id="ARBA00023163"/>
    </source>
</evidence>
<dbReference type="EMBL" id="AQQV01000003">
    <property type="protein sequence ID" value="ORE86067.1"/>
    <property type="molecule type" value="Genomic_DNA"/>
</dbReference>
<dbReference type="RefSeq" id="WP_083562134.1">
    <property type="nucleotide sequence ID" value="NZ_AQQV01000003.1"/>
</dbReference>
<dbReference type="InterPro" id="IPR018060">
    <property type="entry name" value="HTH_AraC"/>
</dbReference>
<evidence type="ECO:0000313" key="5">
    <source>
        <dbReference type="EMBL" id="ORE86067.1"/>
    </source>
</evidence>
<dbReference type="GO" id="GO:0000976">
    <property type="term" value="F:transcription cis-regulatory region binding"/>
    <property type="evidence" value="ECO:0007669"/>
    <property type="project" value="TreeGrafter"/>
</dbReference>
<evidence type="ECO:0000256" key="1">
    <source>
        <dbReference type="ARBA" id="ARBA00023015"/>
    </source>
</evidence>
<accession>A0A1Y1SBQ6</accession>
<keyword evidence="3" id="KW-0804">Transcription</keyword>
<dbReference type="PANTHER" id="PTHR47894:SF1">
    <property type="entry name" value="HTH-TYPE TRANSCRIPTIONAL REGULATOR VQSM"/>
    <property type="match status" value="1"/>
</dbReference>
<reference evidence="5 6" key="1">
    <citation type="submission" date="2013-04" db="EMBL/GenBank/DDBJ databases">
        <title>Oceanococcus atlanticus 22II-S10r2 Genome Sequencing.</title>
        <authorList>
            <person name="Lai Q."/>
            <person name="Li G."/>
            <person name="Shao Z."/>
        </authorList>
    </citation>
    <scope>NUCLEOTIDE SEQUENCE [LARGE SCALE GENOMIC DNA]</scope>
    <source>
        <strain evidence="5 6">22II-S10r2</strain>
    </source>
</reference>
<dbReference type="PRINTS" id="PR00032">
    <property type="entry name" value="HTHARAC"/>
</dbReference>
<dbReference type="Pfam" id="PF12833">
    <property type="entry name" value="HTH_18"/>
    <property type="match status" value="1"/>
</dbReference>
<dbReference type="InterPro" id="IPR009057">
    <property type="entry name" value="Homeodomain-like_sf"/>
</dbReference>
<evidence type="ECO:0000256" key="2">
    <source>
        <dbReference type="ARBA" id="ARBA00023125"/>
    </source>
</evidence>
<dbReference type="AlphaFoldDB" id="A0A1Y1SBQ6"/>
<dbReference type="PROSITE" id="PS01124">
    <property type="entry name" value="HTH_ARAC_FAMILY_2"/>
    <property type="match status" value="1"/>
</dbReference>